<dbReference type="PANTHER" id="PTHR48041:SF11">
    <property type="entry name" value="ABC TRANSPORTER G FAMILY MEMBER 16"/>
    <property type="match status" value="1"/>
</dbReference>
<feature type="transmembrane region" description="Helical" evidence="9">
    <location>
        <begin position="456"/>
        <end position="479"/>
    </location>
</feature>
<dbReference type="InterPro" id="IPR050352">
    <property type="entry name" value="ABCG_transporters"/>
</dbReference>
<dbReference type="PANTHER" id="PTHR48041">
    <property type="entry name" value="ABC TRANSPORTER G FAMILY MEMBER 28"/>
    <property type="match status" value="1"/>
</dbReference>
<keyword evidence="3 9" id="KW-0812">Transmembrane</keyword>
<gene>
    <name evidence="11" type="primary">gb12735</name>
    <name evidence="11" type="ORF">PR202_gb12735</name>
</gene>
<evidence type="ECO:0000256" key="3">
    <source>
        <dbReference type="ARBA" id="ARBA00022692"/>
    </source>
</evidence>
<reference evidence="11" key="2">
    <citation type="submission" date="2021-12" db="EMBL/GenBank/DDBJ databases">
        <title>Resequencing data analysis of finger millet.</title>
        <authorList>
            <person name="Hatakeyama M."/>
            <person name="Aluri S."/>
            <person name="Balachadran M.T."/>
            <person name="Sivarajan S.R."/>
            <person name="Poveda L."/>
            <person name="Shimizu-Inatsugi R."/>
            <person name="Schlapbach R."/>
            <person name="Sreeman S.M."/>
            <person name="Shimizu K.K."/>
        </authorList>
    </citation>
    <scope>NUCLEOTIDE SEQUENCE</scope>
</reference>
<reference evidence="11" key="1">
    <citation type="journal article" date="2018" name="DNA Res.">
        <title>Multiple hybrid de novo genome assembly of finger millet, an orphan allotetraploid crop.</title>
        <authorList>
            <person name="Hatakeyama M."/>
            <person name="Aluri S."/>
            <person name="Balachadran M.T."/>
            <person name="Sivarajan S.R."/>
            <person name="Patrignani A."/>
            <person name="Gruter S."/>
            <person name="Poveda L."/>
            <person name="Shimizu-Inatsugi R."/>
            <person name="Baeten J."/>
            <person name="Francoijs K.J."/>
            <person name="Nataraja K.N."/>
            <person name="Reddy Y.A.N."/>
            <person name="Phadnis S."/>
            <person name="Ravikumar R.L."/>
            <person name="Schlapbach R."/>
            <person name="Sreeman S.M."/>
            <person name="Shimizu K.K."/>
        </authorList>
    </citation>
    <scope>NUCLEOTIDE SEQUENCE</scope>
</reference>
<feature type="region of interest" description="Disordered" evidence="8">
    <location>
        <begin position="1"/>
        <end position="58"/>
    </location>
</feature>
<dbReference type="InterPro" id="IPR027417">
    <property type="entry name" value="P-loop_NTPase"/>
</dbReference>
<feature type="transmembrane region" description="Helical" evidence="9">
    <location>
        <begin position="413"/>
        <end position="436"/>
    </location>
</feature>
<evidence type="ECO:0000256" key="7">
    <source>
        <dbReference type="ARBA" id="ARBA00023136"/>
    </source>
</evidence>
<evidence type="ECO:0000256" key="5">
    <source>
        <dbReference type="ARBA" id="ARBA00022840"/>
    </source>
</evidence>
<dbReference type="Gene3D" id="3.40.50.300">
    <property type="entry name" value="P-loop containing nucleotide triphosphate hydrolases"/>
    <property type="match status" value="1"/>
</dbReference>
<comment type="caution">
    <text evidence="11">The sequence shown here is derived from an EMBL/GenBank/DDBJ whole genome shotgun (WGS) entry which is preliminary data.</text>
</comment>
<organism evidence="11 12">
    <name type="scientific">Eleusine coracana subsp. coracana</name>
    <dbReference type="NCBI Taxonomy" id="191504"/>
    <lineage>
        <taxon>Eukaryota</taxon>
        <taxon>Viridiplantae</taxon>
        <taxon>Streptophyta</taxon>
        <taxon>Embryophyta</taxon>
        <taxon>Tracheophyta</taxon>
        <taxon>Spermatophyta</taxon>
        <taxon>Magnoliopsida</taxon>
        <taxon>Liliopsida</taxon>
        <taxon>Poales</taxon>
        <taxon>Poaceae</taxon>
        <taxon>PACMAD clade</taxon>
        <taxon>Chloridoideae</taxon>
        <taxon>Cynodonteae</taxon>
        <taxon>Eleusininae</taxon>
        <taxon>Eleusine</taxon>
    </lineage>
</organism>
<dbReference type="InterPro" id="IPR017871">
    <property type="entry name" value="ABC_transporter-like_CS"/>
</dbReference>
<dbReference type="EMBL" id="BQKI01000077">
    <property type="protein sequence ID" value="GJN24956.1"/>
    <property type="molecule type" value="Genomic_DNA"/>
</dbReference>
<dbReference type="InterPro" id="IPR003439">
    <property type="entry name" value="ABC_transporter-like_ATP-bd"/>
</dbReference>
<evidence type="ECO:0000256" key="9">
    <source>
        <dbReference type="SAM" id="Phobius"/>
    </source>
</evidence>
<evidence type="ECO:0000256" key="8">
    <source>
        <dbReference type="SAM" id="MobiDB-lite"/>
    </source>
</evidence>
<dbReference type="GO" id="GO:0140359">
    <property type="term" value="F:ABC-type transporter activity"/>
    <property type="evidence" value="ECO:0007669"/>
    <property type="project" value="InterPro"/>
</dbReference>
<name>A0AAV5EQW0_ELECO</name>
<dbReference type="GO" id="GO:0016020">
    <property type="term" value="C:membrane"/>
    <property type="evidence" value="ECO:0007669"/>
    <property type="project" value="UniProtKB-SubCell"/>
</dbReference>
<keyword evidence="6 9" id="KW-1133">Transmembrane helix</keyword>
<keyword evidence="12" id="KW-1185">Reference proteome</keyword>
<evidence type="ECO:0000256" key="2">
    <source>
        <dbReference type="ARBA" id="ARBA00022448"/>
    </source>
</evidence>
<dbReference type="PROSITE" id="PS00211">
    <property type="entry name" value="ABC_TRANSPORTER_1"/>
    <property type="match status" value="1"/>
</dbReference>
<dbReference type="InterPro" id="IPR013525">
    <property type="entry name" value="ABC2_TM"/>
</dbReference>
<sequence>MASSAVVPAEAPDLPTGDSSAKPKVNHQLRCSPSATSGYLVVDMGPPGTDDGGGGSTRPPSDIISCPCPGVHLVLAFDDLTYSVKQPKCRWFFHQSGRRPIEMASGERAGNNNNGNTRTLLDGISGEAREGEILAVLGASSSGKSTLIDALAGRIQRSSLHGSVTLNEPLDSNLLKVISAHVMQDDLLYPMLTVEETLTYSAELRLPHATPASTEHARVQALIDQLGLRAAARAIISDEGRHGVSGGERRRVSIGVDVVHDPVVLFLDEPTSGLDSTSAFMVTKALWAIALSCSVVVMSIHQPSYRILSLLDSLLFLSQWQTNPAEFALDTIHDLEGTPGGTQKLVDLSKSWWQQKKAAFVVEEYLSLTDAIGVSIAWGKMVSSGTTGGDTTTKNKVLLVSSYANPWGVTERFGFFAISIATMFYASSDALLVFLVDHYIFFRETAHNAYRRSSYVLSNTLAAFPPLLLLFLAFTAIAFPPSGSREAPKDAPSSRSSGFLITGNRIQGYWIWFHYLSLIKYP</sequence>
<keyword evidence="7 9" id="KW-0472">Membrane</keyword>
<dbReference type="SMART" id="SM00382">
    <property type="entry name" value="AAA"/>
    <property type="match status" value="1"/>
</dbReference>
<dbReference type="Pfam" id="PF00005">
    <property type="entry name" value="ABC_tran"/>
    <property type="match status" value="1"/>
</dbReference>
<dbReference type="PROSITE" id="PS50893">
    <property type="entry name" value="ABC_TRANSPORTER_2"/>
    <property type="match status" value="1"/>
</dbReference>
<dbReference type="GO" id="GO:0005524">
    <property type="term" value="F:ATP binding"/>
    <property type="evidence" value="ECO:0007669"/>
    <property type="project" value="UniProtKB-KW"/>
</dbReference>
<evidence type="ECO:0000256" key="1">
    <source>
        <dbReference type="ARBA" id="ARBA00004141"/>
    </source>
</evidence>
<proteinExistence type="predicted"/>
<dbReference type="InterPro" id="IPR003593">
    <property type="entry name" value="AAA+_ATPase"/>
</dbReference>
<dbReference type="AlphaFoldDB" id="A0AAV5EQW0"/>
<evidence type="ECO:0000313" key="11">
    <source>
        <dbReference type="EMBL" id="GJN24956.1"/>
    </source>
</evidence>
<evidence type="ECO:0000256" key="6">
    <source>
        <dbReference type="ARBA" id="ARBA00022989"/>
    </source>
</evidence>
<comment type="subcellular location">
    <subcellularLocation>
        <location evidence="1">Membrane</location>
        <topology evidence="1">Multi-pass membrane protein</topology>
    </subcellularLocation>
</comment>
<keyword evidence="2" id="KW-0813">Transport</keyword>
<evidence type="ECO:0000259" key="10">
    <source>
        <dbReference type="PROSITE" id="PS50893"/>
    </source>
</evidence>
<evidence type="ECO:0000313" key="12">
    <source>
        <dbReference type="Proteomes" id="UP001054889"/>
    </source>
</evidence>
<dbReference type="Pfam" id="PF01061">
    <property type="entry name" value="ABC2_membrane"/>
    <property type="match status" value="1"/>
</dbReference>
<evidence type="ECO:0000256" key="4">
    <source>
        <dbReference type="ARBA" id="ARBA00022741"/>
    </source>
</evidence>
<feature type="domain" description="ABC transporter" evidence="10">
    <location>
        <begin position="101"/>
        <end position="344"/>
    </location>
</feature>
<keyword evidence="4" id="KW-0547">Nucleotide-binding</keyword>
<protein>
    <recommendedName>
        <fullName evidence="10">ABC transporter domain-containing protein</fullName>
    </recommendedName>
</protein>
<accession>A0AAV5EQW0</accession>
<dbReference type="GO" id="GO:0016887">
    <property type="term" value="F:ATP hydrolysis activity"/>
    <property type="evidence" value="ECO:0007669"/>
    <property type="project" value="InterPro"/>
</dbReference>
<keyword evidence="5" id="KW-0067">ATP-binding</keyword>
<dbReference type="Proteomes" id="UP001054889">
    <property type="component" value="Unassembled WGS sequence"/>
</dbReference>
<dbReference type="SUPFAM" id="SSF52540">
    <property type="entry name" value="P-loop containing nucleoside triphosphate hydrolases"/>
    <property type="match status" value="1"/>
</dbReference>